<keyword evidence="4" id="KW-1185">Reference proteome</keyword>
<gene>
    <name evidence="3" type="ORF">EKO04_001860</name>
</gene>
<dbReference type="InterPro" id="IPR012664">
    <property type="entry name" value="CHP02452"/>
</dbReference>
<feature type="compositionally biased region" description="Acidic residues" evidence="1">
    <location>
        <begin position="474"/>
        <end position="485"/>
    </location>
</feature>
<feature type="compositionally biased region" description="Basic residues" evidence="1">
    <location>
        <begin position="76"/>
        <end position="87"/>
    </location>
</feature>
<organism evidence="3 4">
    <name type="scientific">Ascochyta lentis</name>
    <dbReference type="NCBI Taxonomy" id="205686"/>
    <lineage>
        <taxon>Eukaryota</taxon>
        <taxon>Fungi</taxon>
        <taxon>Dikarya</taxon>
        <taxon>Ascomycota</taxon>
        <taxon>Pezizomycotina</taxon>
        <taxon>Dothideomycetes</taxon>
        <taxon>Pleosporomycetidae</taxon>
        <taxon>Pleosporales</taxon>
        <taxon>Pleosporineae</taxon>
        <taxon>Didymellaceae</taxon>
        <taxon>Ascochyta</taxon>
    </lineage>
</organism>
<feature type="compositionally biased region" description="Basic residues" evidence="1">
    <location>
        <begin position="104"/>
        <end position="113"/>
    </location>
</feature>
<dbReference type="PANTHER" id="PTHR35596:SF1">
    <property type="entry name" value="MICROBIAL-TYPE PARG CATALYTIC DOMAIN-CONTAINING PROTEIN"/>
    <property type="match status" value="1"/>
</dbReference>
<evidence type="ECO:0000259" key="2">
    <source>
        <dbReference type="Pfam" id="PF10021"/>
    </source>
</evidence>
<dbReference type="NCBIfam" id="TIGR02452">
    <property type="entry name" value="TIGR02452 family protein"/>
    <property type="match status" value="1"/>
</dbReference>
<evidence type="ECO:0000256" key="1">
    <source>
        <dbReference type="SAM" id="MobiDB-lite"/>
    </source>
</evidence>
<feature type="compositionally biased region" description="Acidic residues" evidence="1">
    <location>
        <begin position="381"/>
        <end position="390"/>
    </location>
</feature>
<feature type="region of interest" description="Disordered" evidence="1">
    <location>
        <begin position="370"/>
        <end position="391"/>
    </location>
</feature>
<proteinExistence type="predicted"/>
<dbReference type="AlphaFoldDB" id="A0A8H7J953"/>
<dbReference type="OrthoDB" id="9985428at2759"/>
<dbReference type="Proteomes" id="UP000651452">
    <property type="component" value="Unassembled WGS sequence"/>
</dbReference>
<reference evidence="3" key="2">
    <citation type="submission" date="2020-09" db="EMBL/GenBank/DDBJ databases">
        <title>Reference genome assembly for Australian Ascochyta lentis isolate Al4.</title>
        <authorList>
            <person name="Lee R.C."/>
            <person name="Farfan-Caceres L.M."/>
            <person name="Debler J.W."/>
            <person name="Williams A.H."/>
            <person name="Henares B.M."/>
        </authorList>
    </citation>
    <scope>NUCLEOTIDE SEQUENCE</scope>
    <source>
        <strain evidence="3">Al4</strain>
    </source>
</reference>
<sequence>MGRTEKSQGLAPPAIRKDIRAKQARNIINKVVPAILASNTRARRGVDGSELISDPAPASSNDIRKVDAGGDDVAYIKRKGQGRRKAKDRNDEEDVEQNGAARKISSKSKKSGKRRNDSIDEDLSSLTLDPKLEAPISSKKRIVRIVKTDSLTAAQMILNSATKPVKKSLNVCILNMASPLRPGGGVLAGATSQEEFLCARTTLLPSLKESFYRLPEYGGIFTSDVLVFRSPGSLGDNAAELGAGERYYVDVMSAGMLRFPDLEGEEDEVKRLAKKDREIVERKMRAVLRIAEAKGVKRLVLGAWGCGAYGNPVADVASAWSHVLSGTPLVAKKSKMNVAGETWPNLEEVTFAIPNARMASDFAKAFGGGIEAEAGPRSSDGDGEDDEEGRVDDKVAEELRAKIEEMEGQLSKVWNPDLKSRLGVVLDGLKAQLKDRQDAEDDSEEDVTESDEDEHLEEQDDEASGVHSRSNLDDSSDDGDGLDTDSSDHGVAVRSRR</sequence>
<evidence type="ECO:0000313" key="3">
    <source>
        <dbReference type="EMBL" id="KAF9700189.1"/>
    </source>
</evidence>
<dbReference type="InterPro" id="IPR043472">
    <property type="entry name" value="Macro_dom-like"/>
</dbReference>
<feature type="region of interest" description="Disordered" evidence="1">
    <location>
        <begin position="38"/>
        <end position="118"/>
    </location>
</feature>
<dbReference type="InterPro" id="IPR019261">
    <property type="entry name" value="PARG_cat_microbial"/>
</dbReference>
<dbReference type="Pfam" id="PF10021">
    <property type="entry name" value="PARG_cat_microb"/>
    <property type="match status" value="1"/>
</dbReference>
<evidence type="ECO:0000313" key="4">
    <source>
        <dbReference type="Proteomes" id="UP000651452"/>
    </source>
</evidence>
<feature type="region of interest" description="Disordered" evidence="1">
    <location>
        <begin position="433"/>
        <end position="497"/>
    </location>
</feature>
<dbReference type="SUPFAM" id="SSF52949">
    <property type="entry name" value="Macro domain-like"/>
    <property type="match status" value="1"/>
</dbReference>
<comment type="caution">
    <text evidence="3">The sequence shown here is derived from an EMBL/GenBank/DDBJ whole genome shotgun (WGS) entry which is preliminary data.</text>
</comment>
<feature type="compositionally biased region" description="Acidic residues" evidence="1">
    <location>
        <begin position="438"/>
        <end position="463"/>
    </location>
</feature>
<accession>A0A8H7J953</accession>
<name>A0A8H7J953_9PLEO</name>
<feature type="domain" description="Microbial-type PARG catalytic" evidence="2">
    <location>
        <begin position="132"/>
        <end position="214"/>
    </location>
</feature>
<protein>
    <recommendedName>
        <fullName evidence="2">Microbial-type PARG catalytic domain-containing protein</fullName>
    </recommendedName>
</protein>
<reference evidence="3" key="1">
    <citation type="submission" date="2018-12" db="EMBL/GenBank/DDBJ databases">
        <authorList>
            <person name="Syme R.A."/>
            <person name="Farfan-Caceres L."/>
            <person name="Lichtenzveig J."/>
        </authorList>
    </citation>
    <scope>NUCLEOTIDE SEQUENCE</scope>
    <source>
        <strain evidence="3">Al4</strain>
    </source>
</reference>
<dbReference type="EMBL" id="RZGK01000003">
    <property type="protein sequence ID" value="KAF9700189.1"/>
    <property type="molecule type" value="Genomic_DNA"/>
</dbReference>
<dbReference type="Gene3D" id="3.40.220.10">
    <property type="entry name" value="Leucine Aminopeptidase, subunit E, domain 1"/>
    <property type="match status" value="1"/>
</dbReference>
<dbReference type="PANTHER" id="PTHR35596">
    <property type="entry name" value="DUF2263 DOMAIN-CONTAINING PROTEIN"/>
    <property type="match status" value="1"/>
</dbReference>